<name>A0A0E2BSS2_9LEPT</name>
<feature type="transmembrane region" description="Helical" evidence="1">
    <location>
        <begin position="38"/>
        <end position="58"/>
    </location>
</feature>
<gene>
    <name evidence="2" type="ORF">LEP1GSC179_3336</name>
</gene>
<keyword evidence="1" id="KW-0812">Transmembrane</keyword>
<dbReference type="GeneID" id="29738855"/>
<accession>A0A0E2BSS2</accession>
<dbReference type="Proteomes" id="UP000006329">
    <property type="component" value="Unassembled WGS sequence"/>
</dbReference>
<comment type="caution">
    <text evidence="2">The sequence shown here is derived from an EMBL/GenBank/DDBJ whole genome shotgun (WGS) entry which is preliminary data.</text>
</comment>
<evidence type="ECO:0000313" key="2">
    <source>
        <dbReference type="EMBL" id="EKO34517.1"/>
    </source>
</evidence>
<evidence type="ECO:0000313" key="3">
    <source>
        <dbReference type="Proteomes" id="UP000006329"/>
    </source>
</evidence>
<evidence type="ECO:0000256" key="1">
    <source>
        <dbReference type="SAM" id="Phobius"/>
    </source>
</evidence>
<proteinExistence type="predicted"/>
<dbReference type="RefSeq" id="WP_004458795.1">
    <property type="nucleotide sequence ID" value="NZ_AHON02000029.1"/>
</dbReference>
<dbReference type="EMBL" id="AHON02000029">
    <property type="protein sequence ID" value="EKO34517.1"/>
    <property type="molecule type" value="Genomic_DNA"/>
</dbReference>
<organism evidence="2 3">
    <name type="scientific">Leptospira santarosai str. MOR084</name>
    <dbReference type="NCBI Taxonomy" id="1049984"/>
    <lineage>
        <taxon>Bacteria</taxon>
        <taxon>Pseudomonadati</taxon>
        <taxon>Spirochaetota</taxon>
        <taxon>Spirochaetia</taxon>
        <taxon>Leptospirales</taxon>
        <taxon>Leptospiraceae</taxon>
        <taxon>Leptospira</taxon>
    </lineage>
</organism>
<keyword evidence="1" id="KW-1133">Transmembrane helix</keyword>
<reference evidence="2" key="1">
    <citation type="submission" date="2012-10" db="EMBL/GenBank/DDBJ databases">
        <authorList>
            <person name="Harkins D.M."/>
            <person name="Durkin A.S."/>
            <person name="Brinkac L.M."/>
            <person name="Haft D.H."/>
            <person name="Selengut J.D."/>
            <person name="Sanka R."/>
            <person name="DePew J."/>
            <person name="Purushe J."/>
            <person name="Matthias M.A."/>
            <person name="Vinetz J.M."/>
            <person name="Sutton G.G."/>
            <person name="Nierman W.C."/>
            <person name="Fouts D.E."/>
        </authorList>
    </citation>
    <scope>NUCLEOTIDE SEQUENCE [LARGE SCALE GENOMIC DNA]</scope>
    <source>
        <strain evidence="2">MOR084</strain>
    </source>
</reference>
<keyword evidence="1" id="KW-0472">Membrane</keyword>
<dbReference type="AlphaFoldDB" id="A0A0E2BSS2"/>
<protein>
    <submittedName>
        <fullName evidence="2">Uncharacterized protein</fullName>
    </submittedName>
</protein>
<keyword evidence="3" id="KW-1185">Reference proteome</keyword>
<sequence length="120" mass="14122">MKSSEFEKEISDKLYSKVWNSKICDAVYKKRRWRKIQLALITFLSAFFSGSMVWLVFFENQGTEFARNELHIWIQEQIYGATAEAESKVQNTIYKEENTVRNGPVFLDVDALIETSLDRR</sequence>